<protein>
    <submittedName>
        <fullName evidence="2">Uncharacterized protein</fullName>
    </submittedName>
</protein>
<dbReference type="AlphaFoldDB" id="A0A7W8K389"/>
<keyword evidence="1" id="KW-0812">Transmembrane</keyword>
<sequence length="222" mass="25928">MNGFVLDSKGFGLGFSIGWIPALVVLVVILGYLMWARRARWDITQQTISAFGQTVTIKPNVDVARIAHKTWTELASRKAAIQFEEDNDVIIEVYDSWYALFTEVRLLVKEIPAEKIRTDSEMRKLVRLMMETLNRGLRPHLTKWQARFRRWLDHELKKHEGQDYISIQEIQKKFPDYDELVADLRKVNKFLLEYAEALEELAHGKHDNENRVHVIPDPTPSN</sequence>
<dbReference type="EMBL" id="JACHFL010000052">
    <property type="protein sequence ID" value="MBB5366489.1"/>
    <property type="molecule type" value="Genomic_DNA"/>
</dbReference>
<gene>
    <name evidence="2" type="ORF">HNQ08_005621</name>
</gene>
<comment type="caution">
    <text evidence="2">The sequence shown here is derived from an EMBL/GenBank/DDBJ whole genome shotgun (WGS) entry which is preliminary data.</text>
</comment>
<evidence type="ECO:0000313" key="2">
    <source>
        <dbReference type="EMBL" id="MBB5366489.1"/>
    </source>
</evidence>
<organism evidence="2 3">
    <name type="scientific">Deinococcus humi</name>
    <dbReference type="NCBI Taxonomy" id="662880"/>
    <lineage>
        <taxon>Bacteria</taxon>
        <taxon>Thermotogati</taxon>
        <taxon>Deinococcota</taxon>
        <taxon>Deinococci</taxon>
        <taxon>Deinococcales</taxon>
        <taxon>Deinococcaceae</taxon>
        <taxon>Deinococcus</taxon>
    </lineage>
</organism>
<evidence type="ECO:0000313" key="3">
    <source>
        <dbReference type="Proteomes" id="UP000552709"/>
    </source>
</evidence>
<dbReference type="Proteomes" id="UP000552709">
    <property type="component" value="Unassembled WGS sequence"/>
</dbReference>
<keyword evidence="1" id="KW-1133">Transmembrane helix</keyword>
<keyword evidence="1" id="KW-0472">Membrane</keyword>
<reference evidence="2 3" key="1">
    <citation type="submission" date="2020-08" db="EMBL/GenBank/DDBJ databases">
        <title>Genomic Encyclopedia of Type Strains, Phase IV (KMG-IV): sequencing the most valuable type-strain genomes for metagenomic binning, comparative biology and taxonomic classification.</title>
        <authorList>
            <person name="Goeker M."/>
        </authorList>
    </citation>
    <scope>NUCLEOTIDE SEQUENCE [LARGE SCALE GENOMIC DNA]</scope>
    <source>
        <strain evidence="2 3">DSM 27939</strain>
    </source>
</reference>
<keyword evidence="3" id="KW-1185">Reference proteome</keyword>
<feature type="transmembrane region" description="Helical" evidence="1">
    <location>
        <begin position="12"/>
        <end position="35"/>
    </location>
</feature>
<accession>A0A7W8K389</accession>
<proteinExistence type="predicted"/>
<dbReference type="RefSeq" id="WP_184138549.1">
    <property type="nucleotide sequence ID" value="NZ_JACHFL010000052.1"/>
</dbReference>
<name>A0A7W8K389_9DEIO</name>
<evidence type="ECO:0000256" key="1">
    <source>
        <dbReference type="SAM" id="Phobius"/>
    </source>
</evidence>